<dbReference type="AlphaFoldDB" id="A0AAW1SJL3"/>
<dbReference type="Pfam" id="PF00271">
    <property type="entry name" value="Helicase_C"/>
    <property type="match status" value="1"/>
</dbReference>
<sequence>MQDVLAGLSAHEDLQPMEPAPGLACTLKYYQKEGLGWMARRESGEVGARGGILADEQGTGKTVLTIALVLTCVPTADGQRQALADVEQRQHKHQRAVLAVHRHAVAREAAKRAREAVEWTRQPGGLAGGEDSDAGVFGANGATGAAGAGSVVAKAHSAKAGMKRLREPKPCSQRGSDPWTCVCVLCESWRHFQDRAENKRPRIAAGAPANQRELASDSHVGRRTLVVCPLGMVDQWMAEDRLHTDLQKTDGRNRHPRVGVFAVSWHRALLDEAHNIRNPRTKERLAVQELDALCRWALTGTPLVNSVLDFFSLFKFVRHRPFDERDYFNEFIASKMKDVRLNGVMVVSTRERRAIGYRNLHAGVRAVTLRRLKTDLDSSGRPLVDLRPVDREPVLRQFSPAEEDFYLSFEHATQVKFNKYVNMGWRANITSILALLVRLRQACIHPHVMDLAKMDARVNLSGGEDAIDHAGAPAALSEEERTALRAVLQAPDAPECPLCCELAQDPVVTRCKHGPFCGVCIRTRLQGEGDVGACPLCHVDLAPAQLYGELALRPAGAAAPNPHGEGLDLSLNLEDHGTEVRRRALANRPSSSKFGATLEMLREAREEDQEAARRGVRQVTRTLVFSNFVKALELLEPLLEEHDFGFRRLNGQMRLKERGEAIAEFSSDPNVRVMLCSTRAAGCGLNLTAACRVVILDVWWNAASEEQAIDRCHRLGQTRDVKVQKLIMTCSKGRTTVDQRILQMQEDKKKVADAAFGGGGTAAPSRLTLDDLRELFGFDPSGLSWRS</sequence>
<dbReference type="EMBL" id="JALJOU010000002">
    <property type="protein sequence ID" value="KAK9845729.1"/>
    <property type="molecule type" value="Genomic_DNA"/>
</dbReference>
<dbReference type="GO" id="GO:0005634">
    <property type="term" value="C:nucleus"/>
    <property type="evidence" value="ECO:0007669"/>
    <property type="project" value="TreeGrafter"/>
</dbReference>
<name>A0AAW1SJL3_9CHLO</name>
<feature type="domain" description="RING-type" evidence="10">
    <location>
        <begin position="496"/>
        <end position="538"/>
    </location>
</feature>
<dbReference type="Pfam" id="PF00097">
    <property type="entry name" value="zf-C3HC4"/>
    <property type="match status" value="1"/>
</dbReference>
<dbReference type="InterPro" id="IPR014001">
    <property type="entry name" value="Helicase_ATP-bd"/>
</dbReference>
<dbReference type="GO" id="GO:0005524">
    <property type="term" value="F:ATP binding"/>
    <property type="evidence" value="ECO:0007669"/>
    <property type="project" value="UniProtKB-KW"/>
</dbReference>
<gene>
    <name evidence="12" type="ORF">WJX81_000701</name>
</gene>
<dbReference type="PROSITE" id="PS51194">
    <property type="entry name" value="HELICASE_CTER"/>
    <property type="match status" value="1"/>
</dbReference>
<feature type="domain" description="Helicase C-terminal" evidence="11">
    <location>
        <begin position="611"/>
        <end position="773"/>
    </location>
</feature>
<evidence type="ECO:0000256" key="7">
    <source>
        <dbReference type="ARBA" id="ARBA00022833"/>
    </source>
</evidence>
<evidence type="ECO:0000256" key="6">
    <source>
        <dbReference type="ARBA" id="ARBA00022806"/>
    </source>
</evidence>
<protein>
    <submittedName>
        <fullName evidence="12">Uncharacterized protein</fullName>
    </submittedName>
</protein>
<dbReference type="GO" id="GO:0008270">
    <property type="term" value="F:zinc ion binding"/>
    <property type="evidence" value="ECO:0007669"/>
    <property type="project" value="UniProtKB-KW"/>
</dbReference>
<dbReference type="Gene3D" id="3.40.50.300">
    <property type="entry name" value="P-loop containing nucleotide triphosphate hydrolases"/>
    <property type="match status" value="1"/>
</dbReference>
<dbReference type="Pfam" id="PF00176">
    <property type="entry name" value="SNF2-rel_dom"/>
    <property type="match status" value="2"/>
</dbReference>
<proteinExistence type="inferred from homology"/>
<dbReference type="SMART" id="SM00490">
    <property type="entry name" value="HELICc"/>
    <property type="match status" value="1"/>
</dbReference>
<evidence type="ECO:0000313" key="12">
    <source>
        <dbReference type="EMBL" id="KAK9845729.1"/>
    </source>
</evidence>
<evidence type="ECO:0000259" key="11">
    <source>
        <dbReference type="PROSITE" id="PS51194"/>
    </source>
</evidence>
<accession>A0AAW1SJL3</accession>
<dbReference type="InterPro" id="IPR001650">
    <property type="entry name" value="Helicase_C-like"/>
</dbReference>
<evidence type="ECO:0000256" key="5">
    <source>
        <dbReference type="ARBA" id="ARBA00022801"/>
    </source>
</evidence>
<evidence type="ECO:0000256" key="8">
    <source>
        <dbReference type="ARBA" id="ARBA00022840"/>
    </source>
</evidence>
<dbReference type="InterPro" id="IPR013083">
    <property type="entry name" value="Znf_RING/FYVE/PHD"/>
</dbReference>
<dbReference type="InterPro" id="IPR049730">
    <property type="entry name" value="SNF2/RAD54-like_C"/>
</dbReference>
<dbReference type="PANTHER" id="PTHR45626">
    <property type="entry name" value="TRANSCRIPTION TERMINATION FACTOR 2-RELATED"/>
    <property type="match status" value="1"/>
</dbReference>
<dbReference type="SUPFAM" id="SSF52540">
    <property type="entry name" value="P-loop containing nucleoside triphosphate hydrolases"/>
    <property type="match status" value="2"/>
</dbReference>
<dbReference type="InterPro" id="IPR050628">
    <property type="entry name" value="SNF2_RAD54_helicase_TF"/>
</dbReference>
<dbReference type="Gene3D" id="3.30.40.10">
    <property type="entry name" value="Zinc/RING finger domain, C3HC4 (zinc finger)"/>
    <property type="match status" value="1"/>
</dbReference>
<dbReference type="SMART" id="SM00184">
    <property type="entry name" value="RING"/>
    <property type="match status" value="1"/>
</dbReference>
<organism evidence="12 13">
    <name type="scientific">Elliptochloris bilobata</name>
    <dbReference type="NCBI Taxonomy" id="381761"/>
    <lineage>
        <taxon>Eukaryota</taxon>
        <taxon>Viridiplantae</taxon>
        <taxon>Chlorophyta</taxon>
        <taxon>core chlorophytes</taxon>
        <taxon>Trebouxiophyceae</taxon>
        <taxon>Trebouxiophyceae incertae sedis</taxon>
        <taxon>Elliptochloris clade</taxon>
        <taxon>Elliptochloris</taxon>
    </lineage>
</organism>
<dbReference type="GO" id="GO:0016787">
    <property type="term" value="F:hydrolase activity"/>
    <property type="evidence" value="ECO:0007669"/>
    <property type="project" value="UniProtKB-KW"/>
</dbReference>
<dbReference type="Gene3D" id="3.40.50.10810">
    <property type="entry name" value="Tandem AAA-ATPase domain"/>
    <property type="match status" value="2"/>
</dbReference>
<dbReference type="InterPro" id="IPR001841">
    <property type="entry name" value="Znf_RING"/>
</dbReference>
<keyword evidence="8" id="KW-0067">ATP-binding</keyword>
<comment type="caution">
    <text evidence="12">The sequence shown here is derived from an EMBL/GenBank/DDBJ whole genome shotgun (WGS) entry which is preliminary data.</text>
</comment>
<comment type="similarity">
    <text evidence="1">Belongs to the SNF2/RAD54 helicase family. RAD16 subfamily.</text>
</comment>
<dbReference type="CDD" id="cd18793">
    <property type="entry name" value="SF2_C_SNF"/>
    <property type="match status" value="1"/>
</dbReference>
<keyword evidence="7" id="KW-0862">Zinc</keyword>
<dbReference type="SUPFAM" id="SSF57850">
    <property type="entry name" value="RING/U-box"/>
    <property type="match status" value="1"/>
</dbReference>
<dbReference type="GO" id="GO:0008094">
    <property type="term" value="F:ATP-dependent activity, acting on DNA"/>
    <property type="evidence" value="ECO:0007669"/>
    <property type="project" value="TreeGrafter"/>
</dbReference>
<reference evidence="12 13" key="1">
    <citation type="journal article" date="2024" name="Nat. Commun.">
        <title>Phylogenomics reveals the evolutionary origins of lichenization in chlorophyte algae.</title>
        <authorList>
            <person name="Puginier C."/>
            <person name="Libourel C."/>
            <person name="Otte J."/>
            <person name="Skaloud P."/>
            <person name="Haon M."/>
            <person name="Grisel S."/>
            <person name="Petersen M."/>
            <person name="Berrin J.G."/>
            <person name="Delaux P.M."/>
            <person name="Dal Grande F."/>
            <person name="Keller J."/>
        </authorList>
    </citation>
    <scope>NUCLEOTIDE SEQUENCE [LARGE SCALE GENOMIC DNA]</scope>
    <source>
        <strain evidence="12 13">SAG 245.80</strain>
    </source>
</reference>
<keyword evidence="13" id="KW-1185">Reference proteome</keyword>
<keyword evidence="5" id="KW-0378">Hydrolase</keyword>
<keyword evidence="2" id="KW-0479">Metal-binding</keyword>
<evidence type="ECO:0000256" key="3">
    <source>
        <dbReference type="ARBA" id="ARBA00022741"/>
    </source>
</evidence>
<evidence type="ECO:0000313" key="13">
    <source>
        <dbReference type="Proteomes" id="UP001445335"/>
    </source>
</evidence>
<dbReference type="PROSITE" id="PS50089">
    <property type="entry name" value="ZF_RING_2"/>
    <property type="match status" value="1"/>
</dbReference>
<dbReference type="InterPro" id="IPR018957">
    <property type="entry name" value="Znf_C3HC4_RING-type"/>
</dbReference>
<keyword evidence="6" id="KW-0347">Helicase</keyword>
<dbReference type="Proteomes" id="UP001445335">
    <property type="component" value="Unassembled WGS sequence"/>
</dbReference>
<dbReference type="InterPro" id="IPR027417">
    <property type="entry name" value="P-loop_NTPase"/>
</dbReference>
<evidence type="ECO:0000256" key="2">
    <source>
        <dbReference type="ARBA" id="ARBA00022723"/>
    </source>
</evidence>
<dbReference type="GO" id="GO:0006281">
    <property type="term" value="P:DNA repair"/>
    <property type="evidence" value="ECO:0007669"/>
    <property type="project" value="TreeGrafter"/>
</dbReference>
<dbReference type="PANTHER" id="PTHR45626:SF16">
    <property type="entry name" value="ATP-DEPENDENT HELICASE ULS1"/>
    <property type="match status" value="1"/>
</dbReference>
<evidence type="ECO:0000256" key="1">
    <source>
        <dbReference type="ARBA" id="ARBA00008438"/>
    </source>
</evidence>
<dbReference type="GO" id="GO:0004386">
    <property type="term" value="F:helicase activity"/>
    <property type="evidence" value="ECO:0007669"/>
    <property type="project" value="UniProtKB-KW"/>
</dbReference>
<evidence type="ECO:0000256" key="9">
    <source>
        <dbReference type="PROSITE-ProRule" id="PRU00175"/>
    </source>
</evidence>
<dbReference type="InterPro" id="IPR038718">
    <property type="entry name" value="SNF2-like_sf"/>
</dbReference>
<dbReference type="SMART" id="SM00487">
    <property type="entry name" value="DEXDc"/>
    <property type="match status" value="1"/>
</dbReference>
<keyword evidence="4 9" id="KW-0863">Zinc-finger</keyword>
<keyword evidence="3" id="KW-0547">Nucleotide-binding</keyword>
<evidence type="ECO:0000256" key="4">
    <source>
        <dbReference type="ARBA" id="ARBA00022771"/>
    </source>
</evidence>
<evidence type="ECO:0000259" key="10">
    <source>
        <dbReference type="PROSITE" id="PS50089"/>
    </source>
</evidence>
<dbReference type="InterPro" id="IPR000330">
    <property type="entry name" value="SNF2_N"/>
</dbReference>